<dbReference type="PANTHER" id="PTHR30632:SF0">
    <property type="entry name" value="SULFATE-BINDING PROTEIN"/>
    <property type="match status" value="1"/>
</dbReference>
<dbReference type="Proteomes" id="UP000192422">
    <property type="component" value="Chromosome"/>
</dbReference>
<feature type="chain" id="PRO_5046562670" evidence="1">
    <location>
        <begin position="25"/>
        <end position="339"/>
    </location>
</feature>
<reference evidence="2 3" key="1">
    <citation type="submission" date="2020-05" db="EMBL/GenBank/DDBJ databases">
        <title>Thioclava electrotropha strain Elox9 finished genome.</title>
        <authorList>
            <person name="Rowe A.R."/>
            <person name="Wilbanks E.G."/>
        </authorList>
    </citation>
    <scope>NUCLEOTIDE SEQUENCE [LARGE SCALE GENOMIC DNA]</scope>
    <source>
        <strain evidence="2 3">Elox9</strain>
    </source>
</reference>
<proteinExistence type="predicted"/>
<protein>
    <submittedName>
        <fullName evidence="2">Substrate-binding domain-containing protein</fullName>
    </submittedName>
</protein>
<dbReference type="EMBL" id="CP053562">
    <property type="protein sequence ID" value="QPZ90315.1"/>
    <property type="molecule type" value="Genomic_DNA"/>
</dbReference>
<feature type="signal peptide" evidence="1">
    <location>
        <begin position="1"/>
        <end position="24"/>
    </location>
</feature>
<keyword evidence="3" id="KW-1185">Reference proteome</keyword>
<sequence length="339" mass="37013">MASLRTTALAVAAGLALTAPMAQAQSSDGQSWQELSGYTDQPTTFNRSASIFAPWDNPPSDAKNFTVPEVNNLPDLHGDIVDPQLVIYFAGNQYMVVQDLIAAFQRAYPQYKRIFYVTLPPGILLDAVKNHDGAFAIGNLRIAMKPDVLTRGKGAMEAMQKDEKAFSDLQDYADNELALMVAKGNPLHIQSLADLADPATRVTMPNPDWEGIAKVIEKSYVKAGGQALDDKIMKDKVRDGSTYLTHIHHRQSPMRVMAGLADAAPVWLTEAEFHSKRADEGIDMVKLPDSENSTLTYTAGVLKTAPHPEAAKDFVTFLTSSDGQKIYHKYGFASPGTLN</sequence>
<gene>
    <name evidence="2" type="ORF">AKL02_005050</name>
</gene>
<dbReference type="Pfam" id="PF13531">
    <property type="entry name" value="SBP_bac_11"/>
    <property type="match status" value="1"/>
</dbReference>
<dbReference type="SUPFAM" id="SSF53850">
    <property type="entry name" value="Periplasmic binding protein-like II"/>
    <property type="match status" value="1"/>
</dbReference>
<dbReference type="InterPro" id="IPR050682">
    <property type="entry name" value="ModA/WtpA"/>
</dbReference>
<accession>A0ABX6YSW6</accession>
<evidence type="ECO:0000313" key="3">
    <source>
        <dbReference type="Proteomes" id="UP000192422"/>
    </source>
</evidence>
<evidence type="ECO:0000313" key="2">
    <source>
        <dbReference type="EMBL" id="QPZ90315.1"/>
    </source>
</evidence>
<keyword evidence="1" id="KW-0732">Signal</keyword>
<name>A0ABX6YSW6_9RHOB</name>
<evidence type="ECO:0000256" key="1">
    <source>
        <dbReference type="SAM" id="SignalP"/>
    </source>
</evidence>
<dbReference type="RefSeq" id="WP_165757044.1">
    <property type="nucleotide sequence ID" value="NZ_CP053562.1"/>
</dbReference>
<organism evidence="2 3">
    <name type="scientific">Thioclava electrotropha</name>
    <dbReference type="NCBI Taxonomy" id="1549850"/>
    <lineage>
        <taxon>Bacteria</taxon>
        <taxon>Pseudomonadati</taxon>
        <taxon>Pseudomonadota</taxon>
        <taxon>Alphaproteobacteria</taxon>
        <taxon>Rhodobacterales</taxon>
        <taxon>Paracoccaceae</taxon>
        <taxon>Thioclava</taxon>
    </lineage>
</organism>
<dbReference type="PANTHER" id="PTHR30632">
    <property type="entry name" value="MOLYBDATE-BINDING PERIPLASMIC PROTEIN"/>
    <property type="match status" value="1"/>
</dbReference>
<dbReference type="Gene3D" id="3.40.190.10">
    <property type="entry name" value="Periplasmic binding protein-like II"/>
    <property type="match status" value="2"/>
</dbReference>